<keyword evidence="2" id="KW-1185">Reference proteome</keyword>
<dbReference type="EMBL" id="NIDE01000017">
    <property type="protein sequence ID" value="OWK36492.1"/>
    <property type="molecule type" value="Genomic_DNA"/>
</dbReference>
<reference evidence="2" key="1">
    <citation type="submission" date="2017-06" db="EMBL/GenBank/DDBJ databases">
        <title>Genome analysis of Fimbriiglobus ruber SP5, the first member of the order Planctomycetales with confirmed chitinolytic capability.</title>
        <authorList>
            <person name="Ravin N.V."/>
            <person name="Rakitin A.L."/>
            <person name="Ivanova A.A."/>
            <person name="Beletsky A.V."/>
            <person name="Kulichevskaya I.S."/>
            <person name="Mardanov A.V."/>
            <person name="Dedysh S.N."/>
        </authorList>
    </citation>
    <scope>NUCLEOTIDE SEQUENCE [LARGE SCALE GENOMIC DNA]</scope>
    <source>
        <strain evidence="2">SP5</strain>
    </source>
</reference>
<gene>
    <name evidence="1" type="ORF">FRUB_09055</name>
</gene>
<protein>
    <submittedName>
        <fullName evidence="1">Uncharacterized protein</fullName>
    </submittedName>
</protein>
<accession>A0A225D4S0</accession>
<comment type="caution">
    <text evidence="1">The sequence shown here is derived from an EMBL/GenBank/DDBJ whole genome shotgun (WGS) entry which is preliminary data.</text>
</comment>
<name>A0A225D4S0_9BACT</name>
<evidence type="ECO:0000313" key="1">
    <source>
        <dbReference type="EMBL" id="OWK36492.1"/>
    </source>
</evidence>
<evidence type="ECO:0000313" key="2">
    <source>
        <dbReference type="Proteomes" id="UP000214646"/>
    </source>
</evidence>
<proteinExistence type="predicted"/>
<dbReference type="Proteomes" id="UP000214646">
    <property type="component" value="Unassembled WGS sequence"/>
</dbReference>
<sequence>MFRAELVECKNMRIVFDLGCPFLTCELEGESNIWTRNGSALTDSGEVLAEGYEVTLEGPIPK</sequence>
<organism evidence="1 2">
    <name type="scientific">Fimbriiglobus ruber</name>
    <dbReference type="NCBI Taxonomy" id="1908690"/>
    <lineage>
        <taxon>Bacteria</taxon>
        <taxon>Pseudomonadati</taxon>
        <taxon>Planctomycetota</taxon>
        <taxon>Planctomycetia</taxon>
        <taxon>Gemmatales</taxon>
        <taxon>Gemmataceae</taxon>
        <taxon>Fimbriiglobus</taxon>
    </lineage>
</organism>
<dbReference type="AlphaFoldDB" id="A0A225D4S0"/>